<dbReference type="InterPro" id="IPR029071">
    <property type="entry name" value="Ubiquitin-like_domsf"/>
</dbReference>
<name>A0A0N0P930_LEPSE</name>
<dbReference type="Pfam" id="PF11976">
    <property type="entry name" value="Rad60-SLD"/>
    <property type="match status" value="1"/>
</dbReference>
<evidence type="ECO:0000313" key="3">
    <source>
        <dbReference type="EMBL" id="KPI90629.1"/>
    </source>
</evidence>
<reference evidence="3 4" key="1">
    <citation type="journal article" date="2015" name="PLoS Pathog.">
        <title>Leptomonas seymouri: Adaptations to the Dixenous Life Cycle Analyzed by Genome Sequencing, Transcriptome Profiling and Co-infection with Leishmania donovani.</title>
        <authorList>
            <person name="Kraeva N."/>
            <person name="Butenko A."/>
            <person name="Hlavacova J."/>
            <person name="Kostygov A."/>
            <person name="Myskova J."/>
            <person name="Grybchuk D."/>
            <person name="Lestinova T."/>
            <person name="Votypka J."/>
            <person name="Volf P."/>
            <person name="Opperdoes F."/>
            <person name="Flegontov P."/>
            <person name="Lukes J."/>
            <person name="Yurchenko V."/>
        </authorList>
    </citation>
    <scope>NUCLEOTIDE SEQUENCE [LARGE SCALE GENOMIC DNA]</scope>
    <source>
        <strain evidence="3 4">ATCC 30220</strain>
    </source>
</reference>
<organism evidence="3 4">
    <name type="scientific">Leptomonas seymouri</name>
    <dbReference type="NCBI Taxonomy" id="5684"/>
    <lineage>
        <taxon>Eukaryota</taxon>
        <taxon>Discoba</taxon>
        <taxon>Euglenozoa</taxon>
        <taxon>Kinetoplastea</taxon>
        <taxon>Metakinetoplastina</taxon>
        <taxon>Trypanosomatida</taxon>
        <taxon>Trypanosomatidae</taxon>
        <taxon>Leishmaniinae</taxon>
        <taxon>Leptomonas</taxon>
    </lineage>
</organism>
<dbReference type="SUPFAM" id="SSF54236">
    <property type="entry name" value="Ubiquitin-like"/>
    <property type="match status" value="1"/>
</dbReference>
<sequence>MENQDNGNQHPEGGNNNNGNEAPAPVKAEVAAAAAQQVSLKVVNADGAEMFFKIKRGTQLKKLIDAYCKKQGISRGSVRFLFDGAPIDESKTPEDLGMEDDDVIDAMVEQTGGYRAAVNLHIIDA</sequence>
<proteinExistence type="predicted"/>
<dbReference type="EMBL" id="LJSK01000003">
    <property type="protein sequence ID" value="KPI90629.1"/>
    <property type="molecule type" value="Genomic_DNA"/>
</dbReference>
<feature type="domain" description="Ubiquitin-like" evidence="2">
    <location>
        <begin position="36"/>
        <end position="113"/>
    </location>
</feature>
<evidence type="ECO:0000256" key="1">
    <source>
        <dbReference type="SAM" id="MobiDB-lite"/>
    </source>
</evidence>
<dbReference type="OrthoDB" id="442921at2759"/>
<dbReference type="Gene3D" id="3.10.20.90">
    <property type="entry name" value="Phosphatidylinositol 3-kinase Catalytic Subunit, Chain A, domain 1"/>
    <property type="match status" value="1"/>
</dbReference>
<dbReference type="SMART" id="SM00213">
    <property type="entry name" value="UBQ"/>
    <property type="match status" value="1"/>
</dbReference>
<dbReference type="InterPro" id="IPR022617">
    <property type="entry name" value="Rad60/SUMO-like_dom"/>
</dbReference>
<dbReference type="PROSITE" id="PS50053">
    <property type="entry name" value="UBIQUITIN_2"/>
    <property type="match status" value="1"/>
</dbReference>
<dbReference type="FunFam" id="3.10.20.90:FF:000202">
    <property type="entry name" value="Small ubiquitin-related modifier I"/>
    <property type="match status" value="1"/>
</dbReference>
<dbReference type="PANTHER" id="PTHR10562">
    <property type="entry name" value="SMALL UBIQUITIN-RELATED MODIFIER"/>
    <property type="match status" value="1"/>
</dbReference>
<dbReference type="OMA" id="SKMMNAY"/>
<gene>
    <name evidence="3" type="ORF">ABL78_0225</name>
</gene>
<dbReference type="Proteomes" id="UP000038009">
    <property type="component" value="Unassembled WGS sequence"/>
</dbReference>
<dbReference type="InterPro" id="IPR000626">
    <property type="entry name" value="Ubiquitin-like_dom"/>
</dbReference>
<dbReference type="AlphaFoldDB" id="A0A0N0P930"/>
<protein>
    <submittedName>
        <fullName evidence="3">Putative small ubiquitin protein</fullName>
    </submittedName>
</protein>
<accession>A0A0N0P930</accession>
<evidence type="ECO:0000313" key="4">
    <source>
        <dbReference type="Proteomes" id="UP000038009"/>
    </source>
</evidence>
<dbReference type="VEuPathDB" id="TriTrypDB:Lsey_0003_0220"/>
<keyword evidence="4" id="KW-1185">Reference proteome</keyword>
<comment type="caution">
    <text evidence="3">The sequence shown here is derived from an EMBL/GenBank/DDBJ whole genome shotgun (WGS) entry which is preliminary data.</text>
</comment>
<dbReference type="CDD" id="cd16116">
    <property type="entry name" value="Ubl_Smt3_like"/>
    <property type="match status" value="1"/>
</dbReference>
<evidence type="ECO:0000259" key="2">
    <source>
        <dbReference type="PROSITE" id="PS50053"/>
    </source>
</evidence>
<feature type="region of interest" description="Disordered" evidence="1">
    <location>
        <begin position="1"/>
        <end position="26"/>
    </location>
</feature>